<gene>
    <name evidence="1" type="ORF">H8S20_19395</name>
</gene>
<keyword evidence="2" id="KW-1185">Reference proteome</keyword>
<dbReference type="PANTHER" id="PTHR38471">
    <property type="entry name" value="FOUR HELIX BUNDLE PROTEIN"/>
    <property type="match status" value="1"/>
</dbReference>
<dbReference type="RefSeq" id="WP_186861116.1">
    <property type="nucleotide sequence ID" value="NZ_JACOOO010000047.1"/>
</dbReference>
<dbReference type="InterPro" id="IPR012657">
    <property type="entry name" value="23S_rRNA-intervening_sequence"/>
</dbReference>
<evidence type="ECO:0000313" key="1">
    <source>
        <dbReference type="EMBL" id="MBC5630994.1"/>
    </source>
</evidence>
<dbReference type="SUPFAM" id="SSF158446">
    <property type="entry name" value="IVS-encoded protein-like"/>
    <property type="match status" value="1"/>
</dbReference>
<dbReference type="PANTHER" id="PTHR38471:SF2">
    <property type="entry name" value="FOUR HELIX BUNDLE PROTEIN"/>
    <property type="match status" value="1"/>
</dbReference>
<protein>
    <submittedName>
        <fullName evidence="1">Four helix bundle protein</fullName>
    </submittedName>
</protein>
<dbReference type="PIRSF" id="PIRSF035652">
    <property type="entry name" value="CHP02436"/>
    <property type="match status" value="1"/>
</dbReference>
<sequence>MTNSIISTKSFNFAIDIINLYKYLYSNKEYVLSKQILKSGTSIGANVKEALRGQSKRDFLSKMYISLKETDETEYWLLLLIECNYIDKDYGDILLIKCREISKILNSIVKTTKQNLAN</sequence>
<organism evidence="1 2">
    <name type="scientific">Clostridium hominis</name>
    <dbReference type="NCBI Taxonomy" id="2763036"/>
    <lineage>
        <taxon>Bacteria</taxon>
        <taxon>Bacillati</taxon>
        <taxon>Bacillota</taxon>
        <taxon>Clostridia</taxon>
        <taxon>Eubacteriales</taxon>
        <taxon>Clostridiaceae</taxon>
        <taxon>Clostridium</taxon>
    </lineage>
</organism>
<proteinExistence type="predicted"/>
<dbReference type="Gene3D" id="1.20.1440.60">
    <property type="entry name" value="23S rRNA-intervening sequence"/>
    <property type="match status" value="1"/>
</dbReference>
<comment type="caution">
    <text evidence="1">The sequence shown here is derived from an EMBL/GenBank/DDBJ whole genome shotgun (WGS) entry which is preliminary data.</text>
</comment>
<evidence type="ECO:0000313" key="2">
    <source>
        <dbReference type="Proteomes" id="UP000596929"/>
    </source>
</evidence>
<reference evidence="1 2" key="1">
    <citation type="submission" date="2020-08" db="EMBL/GenBank/DDBJ databases">
        <title>Genome public.</title>
        <authorList>
            <person name="Liu C."/>
            <person name="Sun Q."/>
        </authorList>
    </citation>
    <scope>NUCLEOTIDE SEQUENCE [LARGE SCALE GENOMIC DNA]</scope>
    <source>
        <strain evidence="1 2">NSJ-6</strain>
    </source>
</reference>
<name>A0ABR7DHX5_9CLOT</name>
<accession>A0ABR7DHX5</accession>
<dbReference type="NCBIfam" id="TIGR02436">
    <property type="entry name" value="four helix bundle protein"/>
    <property type="match status" value="1"/>
</dbReference>
<dbReference type="InterPro" id="IPR036583">
    <property type="entry name" value="23S_rRNA_IVS_sf"/>
</dbReference>
<dbReference type="Proteomes" id="UP000596929">
    <property type="component" value="Unassembled WGS sequence"/>
</dbReference>
<dbReference type="Pfam" id="PF05635">
    <property type="entry name" value="23S_rRNA_IVP"/>
    <property type="match status" value="1"/>
</dbReference>
<dbReference type="EMBL" id="JACOOO010000047">
    <property type="protein sequence ID" value="MBC5630994.1"/>
    <property type="molecule type" value="Genomic_DNA"/>
</dbReference>